<dbReference type="EMBL" id="LNYG01000013">
    <property type="protein sequence ID" value="KTD07549.1"/>
    <property type="molecule type" value="Genomic_DNA"/>
</dbReference>
<gene>
    <name evidence="3" type="ORF">A8135_02255</name>
    <name evidence="2" type="ORF">Ljam_1744</name>
</gene>
<reference evidence="2 4" key="1">
    <citation type="submission" date="2015-11" db="EMBL/GenBank/DDBJ databases">
        <title>Genomic analysis of 38 Legionella species identifies large and diverse effector repertoires.</title>
        <authorList>
            <person name="Burstein D."/>
            <person name="Amaro F."/>
            <person name="Zusman T."/>
            <person name="Lifshitz Z."/>
            <person name="Cohen O."/>
            <person name="Gilbert J.A."/>
            <person name="Pupko T."/>
            <person name="Shuman H.A."/>
            <person name="Segal G."/>
        </authorList>
    </citation>
    <scope>NUCLEOTIDE SEQUENCE [LARGE SCALE GENOMIC DNA]</scope>
    <source>
        <strain evidence="2 4">JA-26-G1-E2</strain>
    </source>
</reference>
<evidence type="ECO:0000313" key="4">
    <source>
        <dbReference type="Proteomes" id="UP000054715"/>
    </source>
</evidence>
<dbReference type="EMBL" id="LYOZ01000026">
    <property type="protein sequence ID" value="OCH97682.1"/>
    <property type="molecule type" value="Genomic_DNA"/>
</dbReference>
<name>A0A0W0UIS4_9GAMM</name>
<keyword evidence="1" id="KW-0812">Transmembrane</keyword>
<keyword evidence="1" id="KW-0472">Membrane</keyword>
<keyword evidence="1" id="KW-1133">Transmembrane helix</keyword>
<evidence type="ECO:0008006" key="6">
    <source>
        <dbReference type="Google" id="ProtNLM"/>
    </source>
</evidence>
<organism evidence="2 4">
    <name type="scientific">Legionella jamestowniensis</name>
    <dbReference type="NCBI Taxonomy" id="455"/>
    <lineage>
        <taxon>Bacteria</taxon>
        <taxon>Pseudomonadati</taxon>
        <taxon>Pseudomonadota</taxon>
        <taxon>Gammaproteobacteria</taxon>
        <taxon>Legionellales</taxon>
        <taxon>Legionellaceae</taxon>
        <taxon>Legionella</taxon>
    </lineage>
</organism>
<reference evidence="3 5" key="2">
    <citation type="submission" date="2016-05" db="EMBL/GenBank/DDBJ databases">
        <authorList>
            <person name="Prochazka B."/>
            <person name="Indra A."/>
            <person name="Hasenberger P."/>
            <person name="Blaschitz M."/>
            <person name="Wagner L."/>
            <person name="Wewalka G."/>
            <person name="Sorschag S."/>
            <person name="Schmid D."/>
            <person name="Ruppitsch W."/>
        </authorList>
    </citation>
    <scope>NUCLEOTIDE SEQUENCE [LARGE SCALE GENOMIC DNA]</scope>
    <source>
        <strain evidence="3 5">974010_12</strain>
    </source>
</reference>
<sequence>MDIRSGGNSQVKERTEKILKGGKKIANNLYEDTRETVSHISDNVKDYSGLVLQKARKRPLATSLFIGGLSLIVLAAFLRR</sequence>
<proteinExistence type="predicted"/>
<protein>
    <recommendedName>
        <fullName evidence="6">DUF883 domain-containing protein</fullName>
    </recommendedName>
</protein>
<feature type="transmembrane region" description="Helical" evidence="1">
    <location>
        <begin position="60"/>
        <end position="78"/>
    </location>
</feature>
<keyword evidence="5" id="KW-1185">Reference proteome</keyword>
<dbReference type="Proteomes" id="UP000093336">
    <property type="component" value="Unassembled WGS sequence"/>
</dbReference>
<comment type="caution">
    <text evidence="2">The sequence shown here is derived from an EMBL/GenBank/DDBJ whole genome shotgun (WGS) entry which is preliminary data.</text>
</comment>
<dbReference type="AlphaFoldDB" id="A0A0W0UIS4"/>
<evidence type="ECO:0000313" key="3">
    <source>
        <dbReference type="EMBL" id="OCH97682.1"/>
    </source>
</evidence>
<dbReference type="OrthoDB" id="5640839at2"/>
<evidence type="ECO:0000313" key="5">
    <source>
        <dbReference type="Proteomes" id="UP000093336"/>
    </source>
</evidence>
<evidence type="ECO:0000256" key="1">
    <source>
        <dbReference type="SAM" id="Phobius"/>
    </source>
</evidence>
<accession>A0A0W0UIS4</accession>
<dbReference type="PATRIC" id="fig|455.5.peg.1838"/>
<dbReference type="Proteomes" id="UP000054715">
    <property type="component" value="Unassembled WGS sequence"/>
</dbReference>
<evidence type="ECO:0000313" key="2">
    <source>
        <dbReference type="EMBL" id="KTD07549.1"/>
    </source>
</evidence>
<dbReference type="RefSeq" id="WP_058449658.1">
    <property type="nucleotide sequence ID" value="NZ_CAAAJF010000008.1"/>
</dbReference>